<dbReference type="InterPro" id="IPR000073">
    <property type="entry name" value="AB_hydrolase_1"/>
</dbReference>
<sequence length="416" mass="47652">LGIDTVGPSPTNHQKPLPNYVVWLIEGSCLSCSLYRSPSLINGRSDDVVLLLHGFPDLQVTFLLLFVVQSILIMWDFSADTTDRAYGWRYQIVDLVSRGYRTIAPDLLGYGGTVRTPLQVFYLFMGTALTNPSKQPRNIHSRSRQTCNAILEILDHENIKQKVIVVGHDWGSALTFRFVQYFPERVKCWVTICVPPSRPGQRGETPLDLEKLIRQHLPQLGYQLYFMSPEFSEEINRYRKTLILLLYLHTGRDLGSPILEQFGKLKNLKYVHENFLKDQVREFGNRLEKVEIKDPEISYILSEFDKGGLLGPLSWYKTRQIDHSDEQEASLPITFPAELPCLHLGASNDQAFPPSLFTQKSNTKMFPTANLTSYIIHGGNHFMHQDPLYRDQVTQIIGNWIDSQLKISRTPHPSHL</sequence>
<dbReference type="InterPro" id="IPR029058">
    <property type="entry name" value="AB_hydrolase_fold"/>
</dbReference>
<feature type="non-terminal residue" evidence="2">
    <location>
        <position position="1"/>
    </location>
</feature>
<dbReference type="SUPFAM" id="SSF53474">
    <property type="entry name" value="alpha/beta-Hydrolases"/>
    <property type="match status" value="1"/>
</dbReference>
<accession>A0A2S4WLL1</accession>
<feature type="domain" description="AB hydrolase-1" evidence="1">
    <location>
        <begin position="48"/>
        <end position="197"/>
    </location>
</feature>
<dbReference type="Pfam" id="PF00561">
    <property type="entry name" value="Abhydrolase_1"/>
    <property type="match status" value="1"/>
</dbReference>
<dbReference type="VEuPathDB" id="FungiDB:PSTT_16002"/>
<evidence type="ECO:0000313" key="3">
    <source>
        <dbReference type="Proteomes" id="UP000238274"/>
    </source>
</evidence>
<reference evidence="3" key="2">
    <citation type="journal article" date="2018" name="BMC Genomics">
        <title>Genomic insights into host adaptation between the wheat stripe rust pathogen (Puccinia striiformis f. sp. tritici) and the barley stripe rust pathogen (Puccinia striiformis f. sp. hordei).</title>
        <authorList>
            <person name="Xia C."/>
            <person name="Wang M."/>
            <person name="Yin C."/>
            <person name="Cornejo O.E."/>
            <person name="Hulbert S.H."/>
            <person name="Chen X."/>
        </authorList>
    </citation>
    <scope>NUCLEOTIDE SEQUENCE [LARGE SCALE GENOMIC DNA]</scope>
    <source>
        <strain evidence="3">93TX-2</strain>
    </source>
</reference>
<dbReference type="EMBL" id="PKSM01000007">
    <property type="protein sequence ID" value="POW22680.1"/>
    <property type="molecule type" value="Genomic_DNA"/>
</dbReference>
<dbReference type="VEuPathDB" id="FungiDB:PSHT_00987"/>
<evidence type="ECO:0000259" key="1">
    <source>
        <dbReference type="Pfam" id="PF00561"/>
    </source>
</evidence>
<evidence type="ECO:0000313" key="2">
    <source>
        <dbReference type="EMBL" id="POW22680.1"/>
    </source>
</evidence>
<protein>
    <recommendedName>
        <fullName evidence="1">AB hydrolase-1 domain-containing protein</fullName>
    </recommendedName>
</protein>
<keyword evidence="3" id="KW-1185">Reference proteome</keyword>
<organism evidence="2 3">
    <name type="scientific">Puccinia striiformis</name>
    <dbReference type="NCBI Taxonomy" id="27350"/>
    <lineage>
        <taxon>Eukaryota</taxon>
        <taxon>Fungi</taxon>
        <taxon>Dikarya</taxon>
        <taxon>Basidiomycota</taxon>
        <taxon>Pucciniomycotina</taxon>
        <taxon>Pucciniomycetes</taxon>
        <taxon>Pucciniales</taxon>
        <taxon>Pucciniaceae</taxon>
        <taxon>Puccinia</taxon>
    </lineage>
</organism>
<dbReference type="Proteomes" id="UP000238274">
    <property type="component" value="Unassembled WGS sequence"/>
</dbReference>
<name>A0A2S4WLL1_9BASI</name>
<dbReference type="Gene3D" id="3.40.50.1820">
    <property type="entry name" value="alpha/beta hydrolase"/>
    <property type="match status" value="1"/>
</dbReference>
<reference evidence="2 3" key="1">
    <citation type="submission" date="2017-12" db="EMBL/GenBank/DDBJ databases">
        <title>Gene loss provides genomic basis for host adaptation in cereal stripe rust fungi.</title>
        <authorList>
            <person name="Xia C."/>
        </authorList>
    </citation>
    <scope>NUCLEOTIDE SEQUENCE [LARGE SCALE GENOMIC DNA]</scope>
    <source>
        <strain evidence="2 3">93TX-2</strain>
    </source>
</reference>
<dbReference type="AlphaFoldDB" id="A0A2S4WLL1"/>
<comment type="caution">
    <text evidence="2">The sequence shown here is derived from an EMBL/GenBank/DDBJ whole genome shotgun (WGS) entry which is preliminary data.</text>
</comment>
<dbReference type="PANTHER" id="PTHR43329">
    <property type="entry name" value="EPOXIDE HYDROLASE"/>
    <property type="match status" value="1"/>
</dbReference>
<gene>
    <name evidence="2" type="ORF">PSHT_00987</name>
</gene>
<proteinExistence type="predicted"/>
<feature type="non-terminal residue" evidence="2">
    <location>
        <position position="416"/>
    </location>
</feature>
<dbReference type="OrthoDB" id="284184at2759"/>
<reference evidence="3" key="3">
    <citation type="journal article" date="2018" name="Mol. Plant Microbe Interact.">
        <title>Genome sequence resources for the wheat stripe rust pathogen (Puccinia striiformis f. sp. tritici) and the barley stripe rust pathogen (Puccinia striiformis f. sp. hordei).</title>
        <authorList>
            <person name="Xia C."/>
            <person name="Wang M."/>
            <person name="Yin C."/>
            <person name="Cornejo O.E."/>
            <person name="Hulbert S.H."/>
            <person name="Chen X."/>
        </authorList>
    </citation>
    <scope>NUCLEOTIDE SEQUENCE [LARGE SCALE GENOMIC DNA]</scope>
    <source>
        <strain evidence="3">93TX-2</strain>
    </source>
</reference>